<feature type="compositionally biased region" description="Pro residues" evidence="1">
    <location>
        <begin position="153"/>
        <end position="162"/>
    </location>
</feature>
<feature type="region of interest" description="Disordered" evidence="1">
    <location>
        <begin position="583"/>
        <end position="632"/>
    </location>
</feature>
<feature type="region of interest" description="Disordered" evidence="1">
    <location>
        <begin position="42"/>
        <end position="89"/>
    </location>
</feature>
<organism evidence="2 3">
    <name type="scientific">Volvox africanus</name>
    <dbReference type="NCBI Taxonomy" id="51714"/>
    <lineage>
        <taxon>Eukaryota</taxon>
        <taxon>Viridiplantae</taxon>
        <taxon>Chlorophyta</taxon>
        <taxon>core chlorophytes</taxon>
        <taxon>Chlorophyceae</taxon>
        <taxon>CS clade</taxon>
        <taxon>Chlamydomonadales</taxon>
        <taxon>Volvocaceae</taxon>
        <taxon>Volvox</taxon>
    </lineage>
</organism>
<sequence>GMKEAIEVKKKEDTLGVGANATTWNWEKKYWEDAYNSAIQNINHETSSSSSGSRSTETGGDRKSNSDSDSESGDATRRRDKCARNGSITAQATVATVNRDGTLASASAAELRIAAELAKDPWGRWGGRAGKMARIRAQEQEEANRARAKLGLPPVPITPAPSAPVDSDSTESDSSNSSDEDNDGNRPSTSGRNAANVGSVKLRDKRKAKATADGEKKMKKYKHGKARKMEGKKEDNTKGGSVAAAVDGGGAPDSATPMKAAPKRVVVVVGNDAAIAARLRMFASFQPTSATGWWGAKMFVSAGLLESLEDEAASDQRLADAAQRLAADEAAGRVALAGTAAVAAGQRRGFNEDDQTALFKRAHDFQRMGRRGLGKAEIKVGGAKWEGTKKTFCDEEEEEEEEEGLERGGRKEEPKAEAAVDYEANGAGDDELRTNKRKKKKDKRIADRDPAVHVDTLPTEKLEKKAKKNRRRQQEQEQQVELDAAVAVVGAMKKSKRRRCGDGTAAMAAGKAEELQDTQQQDDATVNQKQAVHVSVAESGAATATAPKPKWLKLARMVLKKSVERRVKLRKVIAELLQHAEKQHRQQRHQQHKQHKHSHHLKESGKKSRKARVAEVEAGAAESCDTNGSPWDHDSVREALERKILKSNSGLAIDGKYLMMVDAL</sequence>
<gene>
    <name evidence="2" type="ORF">VaNZ11_002511</name>
</gene>
<feature type="region of interest" description="Disordered" evidence="1">
    <location>
        <begin position="116"/>
        <end position="257"/>
    </location>
</feature>
<feature type="compositionally biased region" description="Basic and acidic residues" evidence="1">
    <location>
        <begin position="444"/>
        <end position="463"/>
    </location>
</feature>
<feature type="compositionally biased region" description="Basic and acidic residues" evidence="1">
    <location>
        <begin position="405"/>
        <end position="418"/>
    </location>
</feature>
<feature type="compositionally biased region" description="Low complexity" evidence="1">
    <location>
        <begin position="476"/>
        <end position="489"/>
    </location>
</feature>
<proteinExistence type="predicted"/>
<feature type="compositionally biased region" description="Polar residues" evidence="1">
    <location>
        <begin position="517"/>
        <end position="529"/>
    </location>
</feature>
<evidence type="ECO:0000313" key="3">
    <source>
        <dbReference type="Proteomes" id="UP001165090"/>
    </source>
</evidence>
<feature type="region of interest" description="Disordered" evidence="1">
    <location>
        <begin position="389"/>
        <end position="529"/>
    </location>
</feature>
<reference evidence="2 3" key="1">
    <citation type="journal article" date="2023" name="IScience">
        <title>Expanded male sex-determining region conserved during the evolution of homothallism in the green alga Volvox.</title>
        <authorList>
            <person name="Yamamoto K."/>
            <person name="Matsuzaki R."/>
            <person name="Mahakham W."/>
            <person name="Heman W."/>
            <person name="Sekimoto H."/>
            <person name="Kawachi M."/>
            <person name="Minakuchi Y."/>
            <person name="Toyoda A."/>
            <person name="Nozaki H."/>
        </authorList>
    </citation>
    <scope>NUCLEOTIDE SEQUENCE [LARGE SCALE GENOMIC DNA]</scope>
    <source>
        <strain evidence="2 3">NIES-4468</strain>
    </source>
</reference>
<feature type="compositionally biased region" description="Low complexity" evidence="1">
    <location>
        <begin position="163"/>
        <end position="177"/>
    </location>
</feature>
<protein>
    <submittedName>
        <fullName evidence="2">Uncharacterized protein</fullName>
    </submittedName>
</protein>
<comment type="caution">
    <text evidence="2">The sequence shown here is derived from an EMBL/GenBank/DDBJ whole genome shotgun (WGS) entry which is preliminary data.</text>
</comment>
<dbReference type="Proteomes" id="UP001165090">
    <property type="component" value="Unassembled WGS sequence"/>
</dbReference>
<keyword evidence="3" id="KW-1185">Reference proteome</keyword>
<feature type="compositionally biased region" description="Basic and acidic residues" evidence="1">
    <location>
        <begin position="136"/>
        <end position="145"/>
    </location>
</feature>
<feature type="compositionally biased region" description="Acidic residues" evidence="1">
    <location>
        <begin position="394"/>
        <end position="404"/>
    </location>
</feature>
<feature type="compositionally biased region" description="Basic residues" evidence="1">
    <location>
        <begin position="217"/>
        <end position="226"/>
    </location>
</feature>
<evidence type="ECO:0000313" key="2">
    <source>
        <dbReference type="EMBL" id="GLI60380.1"/>
    </source>
</evidence>
<dbReference type="InterPro" id="IPR050656">
    <property type="entry name" value="PINX1"/>
</dbReference>
<dbReference type="PANTHER" id="PTHR23149:SF9">
    <property type="entry name" value="G PATCH DOMAIN-CONTAINING PROTEIN 4"/>
    <property type="match status" value="1"/>
</dbReference>
<accession>A0ABQ5RS61</accession>
<evidence type="ECO:0000256" key="1">
    <source>
        <dbReference type="SAM" id="MobiDB-lite"/>
    </source>
</evidence>
<feature type="compositionally biased region" description="Basic and acidic residues" evidence="1">
    <location>
        <begin position="227"/>
        <end position="237"/>
    </location>
</feature>
<feature type="compositionally biased region" description="Basic residues" evidence="1">
    <location>
        <begin position="585"/>
        <end position="600"/>
    </location>
</feature>
<feature type="compositionally biased region" description="Low complexity" evidence="1">
    <location>
        <begin position="45"/>
        <end position="58"/>
    </location>
</feature>
<name>A0ABQ5RS61_9CHLO</name>
<dbReference type="EMBL" id="BSDZ01000008">
    <property type="protein sequence ID" value="GLI60380.1"/>
    <property type="molecule type" value="Genomic_DNA"/>
</dbReference>
<feature type="non-terminal residue" evidence="2">
    <location>
        <position position="1"/>
    </location>
</feature>
<dbReference type="PANTHER" id="PTHR23149">
    <property type="entry name" value="G PATCH DOMAIN CONTAINING PROTEIN"/>
    <property type="match status" value="1"/>
</dbReference>